<dbReference type="InterPro" id="IPR027806">
    <property type="entry name" value="HARBI1_dom"/>
</dbReference>
<evidence type="ECO:0000313" key="11">
    <source>
        <dbReference type="Proteomes" id="UP000437068"/>
    </source>
</evidence>
<dbReference type="EMBL" id="QXFX01004191">
    <property type="protein sequence ID" value="KAE9065071.1"/>
    <property type="molecule type" value="Genomic_DNA"/>
</dbReference>
<evidence type="ECO:0000313" key="6">
    <source>
        <dbReference type="EMBL" id="KAE9065071.1"/>
    </source>
</evidence>
<evidence type="ECO:0000313" key="7">
    <source>
        <dbReference type="EMBL" id="KAE9074480.1"/>
    </source>
</evidence>
<evidence type="ECO:0000313" key="14">
    <source>
        <dbReference type="Proteomes" id="UP000476176"/>
    </source>
</evidence>
<dbReference type="Proteomes" id="UP000429523">
    <property type="component" value="Unassembled WGS sequence"/>
</dbReference>
<dbReference type="Proteomes" id="UP000488956">
    <property type="component" value="Unassembled WGS sequence"/>
</dbReference>
<evidence type="ECO:0000259" key="3">
    <source>
        <dbReference type="Pfam" id="PF13359"/>
    </source>
</evidence>
<dbReference type="Proteomes" id="UP000460718">
    <property type="component" value="Unassembled WGS sequence"/>
</dbReference>
<dbReference type="Proteomes" id="UP000440732">
    <property type="component" value="Unassembled WGS sequence"/>
</dbReference>
<evidence type="ECO:0000313" key="5">
    <source>
        <dbReference type="EMBL" id="KAE8966495.1"/>
    </source>
</evidence>
<protein>
    <recommendedName>
        <fullName evidence="3">DDE Tnp4 domain-containing protein</fullName>
    </recommendedName>
</protein>
<comment type="caution">
    <text evidence="4">The sequence shown here is derived from an EMBL/GenBank/DDBJ whole genome shotgun (WGS) entry which is preliminary data.</text>
</comment>
<dbReference type="AlphaFoldDB" id="A0A6A3DR83"/>
<dbReference type="PANTHER" id="PTHR48471">
    <property type="entry name" value="DDE TNP4 DOMAIN-CONTAINING PROTEIN"/>
    <property type="match status" value="1"/>
</dbReference>
<keyword evidence="2" id="KW-0479">Metal-binding</keyword>
<dbReference type="Proteomes" id="UP000437068">
    <property type="component" value="Unassembled WGS sequence"/>
</dbReference>
<dbReference type="PANTHER" id="PTHR48471:SF1">
    <property type="entry name" value="DDE TNP4 DOMAIN-CONTAINING PROTEIN"/>
    <property type="match status" value="1"/>
</dbReference>
<dbReference type="Proteomes" id="UP000476176">
    <property type="component" value="Unassembled WGS sequence"/>
</dbReference>
<dbReference type="EMBL" id="QXGC01004086">
    <property type="protein sequence ID" value="KAE9171288.1"/>
    <property type="molecule type" value="Genomic_DNA"/>
</dbReference>
<evidence type="ECO:0000313" key="12">
    <source>
        <dbReference type="Proteomes" id="UP000440732"/>
    </source>
</evidence>
<evidence type="ECO:0000256" key="2">
    <source>
        <dbReference type="ARBA" id="ARBA00022723"/>
    </source>
</evidence>
<accession>A0A6A3DR83</accession>
<evidence type="ECO:0000256" key="1">
    <source>
        <dbReference type="ARBA" id="ARBA00001968"/>
    </source>
</evidence>
<sequence length="118" mass="13074">MFYNGWTHDHYVSNVFVFSPQGLIIARTLNAPGCMHDSQIAEWGSVYAKLEEVFRATGGQVVVDSAFSETTYGFLLKSGQDVVLPTAIGKQVTSLRQSTEWGMRALQASFPRLKGRLT</sequence>
<reference evidence="10 11" key="1">
    <citation type="submission" date="2018-08" db="EMBL/GenBank/DDBJ databases">
        <title>Genomic investigation of the strawberry pathogen Phytophthora fragariae indicates pathogenicity is determined by transcriptional variation in three key races.</title>
        <authorList>
            <person name="Adams T.M."/>
            <person name="Armitage A.D."/>
            <person name="Sobczyk M.K."/>
            <person name="Bates H.J."/>
            <person name="Dunwell J.M."/>
            <person name="Nellist C.F."/>
            <person name="Harrison R.J."/>
        </authorList>
    </citation>
    <scope>NUCLEOTIDE SEQUENCE [LARGE SCALE GENOMIC DNA]</scope>
    <source>
        <strain evidence="9 11">A4</strain>
        <strain evidence="8 14">BC-23</strain>
        <strain evidence="7 12">NOV-5</strain>
        <strain evidence="4 10">NOV-9</strain>
        <strain evidence="6 15">ONT-3</strain>
        <strain evidence="5 13">SCRP245</strain>
    </source>
</reference>
<dbReference type="EMBL" id="QXGA01004316">
    <property type="protein sequence ID" value="KAE9074480.1"/>
    <property type="molecule type" value="Genomic_DNA"/>
</dbReference>
<name>A0A6A3DR83_9STRA</name>
<dbReference type="EMBL" id="QXGF01004048">
    <property type="protein sequence ID" value="KAE8920378.1"/>
    <property type="molecule type" value="Genomic_DNA"/>
</dbReference>
<dbReference type="EMBL" id="QXFW01004257">
    <property type="protein sequence ID" value="KAE8966495.1"/>
    <property type="molecule type" value="Genomic_DNA"/>
</dbReference>
<dbReference type="GO" id="GO:0046872">
    <property type="term" value="F:metal ion binding"/>
    <property type="evidence" value="ECO:0007669"/>
    <property type="project" value="UniProtKB-KW"/>
</dbReference>
<evidence type="ECO:0000313" key="10">
    <source>
        <dbReference type="Proteomes" id="UP000429523"/>
    </source>
</evidence>
<dbReference type="Pfam" id="PF13359">
    <property type="entry name" value="DDE_Tnp_4"/>
    <property type="match status" value="1"/>
</dbReference>
<dbReference type="EMBL" id="QXGE01004218">
    <property type="protein sequence ID" value="KAE9271467.1"/>
    <property type="molecule type" value="Genomic_DNA"/>
</dbReference>
<evidence type="ECO:0000313" key="13">
    <source>
        <dbReference type="Proteomes" id="UP000460718"/>
    </source>
</evidence>
<evidence type="ECO:0000313" key="9">
    <source>
        <dbReference type="EMBL" id="KAE9271467.1"/>
    </source>
</evidence>
<evidence type="ECO:0000313" key="8">
    <source>
        <dbReference type="EMBL" id="KAE9171288.1"/>
    </source>
</evidence>
<organism evidence="4 10">
    <name type="scientific">Phytophthora fragariae</name>
    <dbReference type="NCBI Taxonomy" id="53985"/>
    <lineage>
        <taxon>Eukaryota</taxon>
        <taxon>Sar</taxon>
        <taxon>Stramenopiles</taxon>
        <taxon>Oomycota</taxon>
        <taxon>Peronosporomycetes</taxon>
        <taxon>Peronosporales</taxon>
        <taxon>Peronosporaceae</taxon>
        <taxon>Phytophthora</taxon>
    </lineage>
</organism>
<proteinExistence type="predicted"/>
<gene>
    <name evidence="9" type="ORF">PF001_g28364</name>
    <name evidence="8" type="ORF">PF004_g27618</name>
    <name evidence="7" type="ORF">PF006_g28535</name>
    <name evidence="4" type="ORF">PF009_g29325</name>
    <name evidence="6" type="ORF">PF010_g28358</name>
    <name evidence="5" type="ORF">PF011_g27910</name>
</gene>
<comment type="cofactor">
    <cofactor evidence="1">
        <name>a divalent metal cation</name>
        <dbReference type="ChEBI" id="CHEBI:60240"/>
    </cofactor>
</comment>
<evidence type="ECO:0000313" key="4">
    <source>
        <dbReference type="EMBL" id="KAE8920378.1"/>
    </source>
</evidence>
<feature type="domain" description="DDE Tnp4" evidence="3">
    <location>
        <begin position="2"/>
        <end position="117"/>
    </location>
</feature>
<evidence type="ECO:0000313" key="15">
    <source>
        <dbReference type="Proteomes" id="UP000488956"/>
    </source>
</evidence>